<protein>
    <submittedName>
        <fullName evidence="2">Uncharacterized protein</fullName>
    </submittedName>
</protein>
<evidence type="ECO:0000313" key="2">
    <source>
        <dbReference type="EMBL" id="KAF2242629.1"/>
    </source>
</evidence>
<reference evidence="2" key="1">
    <citation type="journal article" date="2020" name="Stud. Mycol.">
        <title>101 Dothideomycetes genomes: a test case for predicting lifestyles and emergence of pathogens.</title>
        <authorList>
            <person name="Haridas S."/>
            <person name="Albert R."/>
            <person name="Binder M."/>
            <person name="Bloem J."/>
            <person name="Labutti K."/>
            <person name="Salamov A."/>
            <person name="Andreopoulos B."/>
            <person name="Baker S."/>
            <person name="Barry K."/>
            <person name="Bills G."/>
            <person name="Bluhm B."/>
            <person name="Cannon C."/>
            <person name="Castanera R."/>
            <person name="Culley D."/>
            <person name="Daum C."/>
            <person name="Ezra D."/>
            <person name="Gonzalez J."/>
            <person name="Henrissat B."/>
            <person name="Kuo A."/>
            <person name="Liang C."/>
            <person name="Lipzen A."/>
            <person name="Lutzoni F."/>
            <person name="Magnuson J."/>
            <person name="Mondo S."/>
            <person name="Nolan M."/>
            <person name="Ohm R."/>
            <person name="Pangilinan J."/>
            <person name="Park H.-J."/>
            <person name="Ramirez L."/>
            <person name="Alfaro M."/>
            <person name="Sun H."/>
            <person name="Tritt A."/>
            <person name="Yoshinaga Y."/>
            <person name="Zwiers L.-H."/>
            <person name="Turgeon B."/>
            <person name="Goodwin S."/>
            <person name="Spatafora J."/>
            <person name="Crous P."/>
            <person name="Grigoriev I."/>
        </authorList>
    </citation>
    <scope>NUCLEOTIDE SEQUENCE</scope>
    <source>
        <strain evidence="2">CBS 122368</strain>
    </source>
</reference>
<feature type="compositionally biased region" description="Basic and acidic residues" evidence="1">
    <location>
        <begin position="30"/>
        <end position="43"/>
    </location>
</feature>
<dbReference type="Proteomes" id="UP000800094">
    <property type="component" value="Unassembled WGS sequence"/>
</dbReference>
<sequence length="177" mass="19918">MKRNGHCVGRHEGLNRTAISFTTAKTARSTRQDKDPTPDRQLDIRSTTLYQSNHWVPEPPSDSMPGELAHDRLLLTLLNDVVRRTAEVFCAAVLSVSICGEERWERTKEREATYQTPERRPENIPGEWPMAHCRFVASRSAHRSAVSSPRSLSGCQSPGSARAEHWAVSGSVRYLDH</sequence>
<dbReference type="EMBL" id="ML987207">
    <property type="protein sequence ID" value="KAF2242629.1"/>
    <property type="molecule type" value="Genomic_DNA"/>
</dbReference>
<evidence type="ECO:0000313" key="3">
    <source>
        <dbReference type="Proteomes" id="UP000800094"/>
    </source>
</evidence>
<feature type="region of interest" description="Disordered" evidence="1">
    <location>
        <begin position="22"/>
        <end position="43"/>
    </location>
</feature>
<name>A0A6A6HXL1_9PLEO</name>
<gene>
    <name evidence="2" type="ORF">BU26DRAFT_129648</name>
</gene>
<dbReference type="GeneID" id="54572965"/>
<keyword evidence="3" id="KW-1185">Reference proteome</keyword>
<organism evidence="2 3">
    <name type="scientific">Trematosphaeria pertusa</name>
    <dbReference type="NCBI Taxonomy" id="390896"/>
    <lineage>
        <taxon>Eukaryota</taxon>
        <taxon>Fungi</taxon>
        <taxon>Dikarya</taxon>
        <taxon>Ascomycota</taxon>
        <taxon>Pezizomycotina</taxon>
        <taxon>Dothideomycetes</taxon>
        <taxon>Pleosporomycetidae</taxon>
        <taxon>Pleosporales</taxon>
        <taxon>Massarineae</taxon>
        <taxon>Trematosphaeriaceae</taxon>
        <taxon>Trematosphaeria</taxon>
    </lineage>
</organism>
<accession>A0A6A6HXL1</accession>
<evidence type="ECO:0000256" key="1">
    <source>
        <dbReference type="SAM" id="MobiDB-lite"/>
    </source>
</evidence>
<dbReference type="AlphaFoldDB" id="A0A6A6HXL1"/>
<proteinExistence type="predicted"/>
<dbReference type="RefSeq" id="XP_033677633.1">
    <property type="nucleotide sequence ID" value="XM_033819635.1"/>
</dbReference>